<evidence type="ECO:0000256" key="3">
    <source>
        <dbReference type="ARBA" id="ARBA00022801"/>
    </source>
</evidence>
<organism evidence="10 11">
    <name type="scientific">Ferroplasma acidiphilum</name>
    <dbReference type="NCBI Taxonomy" id="74969"/>
    <lineage>
        <taxon>Archaea</taxon>
        <taxon>Methanobacteriati</taxon>
        <taxon>Thermoplasmatota</taxon>
        <taxon>Thermoplasmata</taxon>
        <taxon>Thermoplasmatales</taxon>
        <taxon>Ferroplasmaceae</taxon>
        <taxon>Ferroplasma</taxon>
    </lineage>
</organism>
<dbReference type="GO" id="GO:0000105">
    <property type="term" value="P:L-histidine biosynthetic process"/>
    <property type="evidence" value="ECO:0007669"/>
    <property type="project" value="UniProtKB-KW"/>
</dbReference>
<dbReference type="InterPro" id="IPR000672">
    <property type="entry name" value="THF_DH/CycHdrlase"/>
</dbReference>
<dbReference type="OrthoDB" id="9455at2157"/>
<protein>
    <recommendedName>
        <fullName evidence="7">Bifunctional protein FolD</fullName>
    </recommendedName>
    <domain>
        <recommendedName>
            <fullName evidence="7">Methylenetetrahydrofolate dehydrogenase</fullName>
            <ecNumber evidence="7">1.5.1.5</ecNumber>
        </recommendedName>
    </domain>
    <domain>
        <recommendedName>
            <fullName evidence="7">Methenyltetrahydrofolate cyclohydrolase</fullName>
            <ecNumber evidence="7">3.5.4.9</ecNumber>
        </recommendedName>
    </domain>
</protein>
<dbReference type="NCBIfam" id="NF041156">
    <property type="entry name" value="FolD_Thplmales"/>
    <property type="match status" value="1"/>
</dbReference>
<proteinExistence type="inferred from homology"/>
<dbReference type="Proteomes" id="UP000192050">
    <property type="component" value="Chromosome"/>
</dbReference>
<dbReference type="RefSeq" id="WP_081142621.1">
    <property type="nucleotide sequence ID" value="NZ_CP015363.1"/>
</dbReference>
<gene>
    <name evidence="7" type="primary">folD</name>
    <name evidence="10" type="ORF">FAD_1214</name>
</gene>
<keyword evidence="7" id="KW-0486">Methionine biosynthesis</keyword>
<keyword evidence="4 7" id="KW-0521">NADP</keyword>
<comment type="similarity">
    <text evidence="7">Belongs to the tetrahydrofolate dehydrogenase/cyclohydrolase family.</text>
</comment>
<keyword evidence="2 7" id="KW-0554">One-carbon metabolism</keyword>
<dbReference type="SUPFAM" id="SSF53223">
    <property type="entry name" value="Aminoacid dehydrogenase-like, N-terminal domain"/>
    <property type="match status" value="1"/>
</dbReference>
<comment type="subunit">
    <text evidence="7">Homodimer.</text>
</comment>
<dbReference type="GO" id="GO:0006164">
    <property type="term" value="P:purine nucleotide biosynthetic process"/>
    <property type="evidence" value="ECO:0007669"/>
    <property type="project" value="UniProtKB-KW"/>
</dbReference>
<evidence type="ECO:0000256" key="6">
    <source>
        <dbReference type="ARBA" id="ARBA00023268"/>
    </source>
</evidence>
<dbReference type="InterPro" id="IPR020630">
    <property type="entry name" value="THF_DH/CycHdrlase_cat_dom"/>
</dbReference>
<dbReference type="Gene3D" id="3.40.50.10860">
    <property type="entry name" value="Leucine Dehydrogenase, chain A, domain 1"/>
    <property type="match status" value="1"/>
</dbReference>
<accession>A0A1V0N4Q4</accession>
<dbReference type="PANTHER" id="PTHR48099">
    <property type="entry name" value="C-1-TETRAHYDROFOLATE SYNTHASE, CYTOPLASMIC-RELATED"/>
    <property type="match status" value="1"/>
</dbReference>
<dbReference type="HAMAP" id="MF_01576">
    <property type="entry name" value="THF_DHG_CYH"/>
    <property type="match status" value="1"/>
</dbReference>
<comment type="function">
    <text evidence="7">Catalyzes the oxidation of 5,10-methylenetetrahydrofolate to 5,10-methenyltetrahydrofolate and then the hydrolysis of 5,10-methenyltetrahydrofolate to 10-formyltetrahydrofolate.</text>
</comment>
<evidence type="ECO:0000313" key="11">
    <source>
        <dbReference type="Proteomes" id="UP000192050"/>
    </source>
</evidence>
<dbReference type="CDD" id="cd01080">
    <property type="entry name" value="NAD_bind_m-THF_DH_Cyclohyd"/>
    <property type="match status" value="1"/>
</dbReference>
<dbReference type="GO" id="GO:0035999">
    <property type="term" value="P:tetrahydrofolate interconversion"/>
    <property type="evidence" value="ECO:0007669"/>
    <property type="project" value="UniProtKB-UniRule"/>
</dbReference>
<dbReference type="Pfam" id="PF02882">
    <property type="entry name" value="THF_DHG_CYH_C"/>
    <property type="match status" value="1"/>
</dbReference>
<evidence type="ECO:0000259" key="9">
    <source>
        <dbReference type="Pfam" id="PF02882"/>
    </source>
</evidence>
<dbReference type="EC" id="1.5.1.5" evidence="7"/>
<dbReference type="GO" id="GO:0004477">
    <property type="term" value="F:methenyltetrahydrofolate cyclohydrolase activity"/>
    <property type="evidence" value="ECO:0007669"/>
    <property type="project" value="UniProtKB-UniRule"/>
</dbReference>
<dbReference type="InterPro" id="IPR046346">
    <property type="entry name" value="Aminoacid_DH-like_N_sf"/>
</dbReference>
<comment type="catalytic activity">
    <reaction evidence="7">
        <text>(6R)-5,10-methenyltetrahydrofolate + H2O = (6R)-10-formyltetrahydrofolate + H(+)</text>
        <dbReference type="Rhea" id="RHEA:23700"/>
        <dbReference type="ChEBI" id="CHEBI:15377"/>
        <dbReference type="ChEBI" id="CHEBI:15378"/>
        <dbReference type="ChEBI" id="CHEBI:57455"/>
        <dbReference type="ChEBI" id="CHEBI:195366"/>
        <dbReference type="EC" id="3.5.4.9"/>
    </reaction>
</comment>
<feature type="domain" description="Tetrahydrofolate dehydrogenase/cyclohydrolase catalytic" evidence="8">
    <location>
        <begin position="3"/>
        <end position="117"/>
    </location>
</feature>
<feature type="binding site" evidence="7">
    <location>
        <position position="226"/>
    </location>
    <ligand>
        <name>NADP(+)</name>
        <dbReference type="ChEBI" id="CHEBI:58349"/>
    </ligand>
</feature>
<dbReference type="GO" id="GO:0009086">
    <property type="term" value="P:methionine biosynthetic process"/>
    <property type="evidence" value="ECO:0007669"/>
    <property type="project" value="UniProtKB-KW"/>
</dbReference>
<dbReference type="GO" id="GO:0004488">
    <property type="term" value="F:methylenetetrahydrofolate dehydrogenase (NADP+) activity"/>
    <property type="evidence" value="ECO:0007669"/>
    <property type="project" value="UniProtKB-UniRule"/>
</dbReference>
<keyword evidence="3 7" id="KW-0378">Hydrolase</keyword>
<name>A0A1V0N4Q4_9ARCH</name>
<dbReference type="InterPro" id="IPR054993">
    <property type="entry name" value="FolD_Thplmales"/>
</dbReference>
<dbReference type="UniPathway" id="UPA00193"/>
<evidence type="ECO:0000256" key="4">
    <source>
        <dbReference type="ARBA" id="ARBA00022857"/>
    </source>
</evidence>
<dbReference type="STRING" id="74969.FAD_1214"/>
<keyword evidence="7" id="KW-0028">Amino-acid biosynthesis</keyword>
<dbReference type="GeneID" id="31676713"/>
<feature type="domain" description="Tetrahydrofolate dehydrogenase/cyclohydrolase NAD(P)-binding" evidence="9">
    <location>
        <begin position="136"/>
        <end position="274"/>
    </location>
</feature>
<dbReference type="EC" id="3.5.4.9" evidence="7"/>
<dbReference type="InterPro" id="IPR020631">
    <property type="entry name" value="THF_DH/CycHdrlase_NAD-bd_dom"/>
</dbReference>
<dbReference type="EMBL" id="CP015363">
    <property type="protein sequence ID" value="ARD85087.1"/>
    <property type="molecule type" value="Genomic_DNA"/>
</dbReference>
<evidence type="ECO:0000256" key="1">
    <source>
        <dbReference type="ARBA" id="ARBA00004777"/>
    </source>
</evidence>
<dbReference type="AlphaFoldDB" id="A0A1V0N4Q4"/>
<comment type="caution">
    <text evidence="7">Lacks conserved residue(s) required for the propagation of feature annotation.</text>
</comment>
<evidence type="ECO:0000313" key="10">
    <source>
        <dbReference type="EMBL" id="ARD85087.1"/>
    </source>
</evidence>
<dbReference type="PRINTS" id="PR00085">
    <property type="entry name" value="THFDHDRGNASE"/>
</dbReference>
<sequence>MLLDGKVVASEKMERLKSEIKGIIEKYGIEPELKLIQVGNDPASTIYANSKIKRGTKLGINVTLEKFDNITMDKLVDYIKDANANPRINGIMVESPLPPPLNFQEVVDNISFYKDTDGMTSFNQGNLYTKNEMIAPATARAVVDILEYYKIQPGNACIINRSAVVGRPLAMLLLNRDYTVTLCHSKTVDIKRIARENNVLVVAIGKPDYIDESYVTSESTVIDVGINYSGNKISGDVNFDSVSNKAKNITPVPGGVGIVTATDIFENFLNGMKYQIKEKLI</sequence>
<comment type="pathway">
    <text evidence="1 7">One-carbon metabolism; tetrahydrofolate interconversion.</text>
</comment>
<keyword evidence="11" id="KW-1185">Reference proteome</keyword>
<keyword evidence="5 7" id="KW-0560">Oxidoreductase</keyword>
<keyword evidence="7" id="KW-0368">Histidine biosynthesis</keyword>
<dbReference type="Gene3D" id="3.40.50.720">
    <property type="entry name" value="NAD(P)-binding Rossmann-like Domain"/>
    <property type="match status" value="1"/>
</dbReference>
<dbReference type="PANTHER" id="PTHR48099:SF5">
    <property type="entry name" value="C-1-TETRAHYDROFOLATE SYNTHASE, CYTOPLASMIC"/>
    <property type="match status" value="1"/>
</dbReference>
<evidence type="ECO:0000256" key="2">
    <source>
        <dbReference type="ARBA" id="ARBA00022563"/>
    </source>
</evidence>
<reference evidence="10 11" key="1">
    <citation type="submission" date="2011-10" db="EMBL/GenBank/DDBJ databases">
        <title>Metabolic and evolutionary patterns in the extreme acidophile Ferroplasma acidiphilum.</title>
        <authorList>
            <person name="Golyshina O.V."/>
            <person name="Kozyavkin S.A."/>
            <person name="Tatusov R.L."/>
            <person name="Slesarev A.I."/>
            <person name="Golyshin P.N."/>
        </authorList>
    </citation>
    <scope>NUCLEOTIDE SEQUENCE [LARGE SCALE GENOMIC DNA]</scope>
    <source>
        <strain evidence="11">Y</strain>
    </source>
</reference>
<comment type="catalytic activity">
    <reaction evidence="7">
        <text>(6R)-5,10-methylene-5,6,7,8-tetrahydrofolate + NADP(+) = (6R)-5,10-methenyltetrahydrofolate + NADPH</text>
        <dbReference type="Rhea" id="RHEA:22812"/>
        <dbReference type="ChEBI" id="CHEBI:15636"/>
        <dbReference type="ChEBI" id="CHEBI:57455"/>
        <dbReference type="ChEBI" id="CHEBI:57783"/>
        <dbReference type="ChEBI" id="CHEBI:58349"/>
        <dbReference type="EC" id="1.5.1.5"/>
    </reaction>
</comment>
<evidence type="ECO:0000256" key="5">
    <source>
        <dbReference type="ARBA" id="ARBA00023002"/>
    </source>
</evidence>
<keyword evidence="6 7" id="KW-0511">Multifunctional enzyme</keyword>
<dbReference type="KEGG" id="fai:FAD_1214"/>
<evidence type="ECO:0000259" key="8">
    <source>
        <dbReference type="Pfam" id="PF00763"/>
    </source>
</evidence>
<feature type="binding site" evidence="7">
    <location>
        <begin position="160"/>
        <end position="162"/>
    </location>
    <ligand>
        <name>NADP(+)</name>
        <dbReference type="ChEBI" id="CHEBI:58349"/>
    </ligand>
</feature>
<dbReference type="SUPFAM" id="SSF51735">
    <property type="entry name" value="NAD(P)-binding Rossmann-fold domains"/>
    <property type="match status" value="1"/>
</dbReference>
<evidence type="ECO:0000256" key="7">
    <source>
        <dbReference type="HAMAP-Rule" id="MF_01576"/>
    </source>
</evidence>
<dbReference type="Pfam" id="PF00763">
    <property type="entry name" value="THF_DHG_CYH"/>
    <property type="match status" value="1"/>
</dbReference>
<dbReference type="GO" id="GO:0005829">
    <property type="term" value="C:cytosol"/>
    <property type="evidence" value="ECO:0007669"/>
    <property type="project" value="TreeGrafter"/>
</dbReference>
<dbReference type="InterPro" id="IPR036291">
    <property type="entry name" value="NAD(P)-bd_dom_sf"/>
</dbReference>
<keyword evidence="7" id="KW-0658">Purine biosynthesis</keyword>